<dbReference type="AlphaFoldDB" id="A0A8T4H736"/>
<dbReference type="PANTHER" id="PTHR13778:SF47">
    <property type="entry name" value="LIPOPOLYSACCHARIDE 1,3-GALACTOSYLTRANSFERASE"/>
    <property type="match status" value="1"/>
</dbReference>
<organism evidence="4 5">
    <name type="scientific">Rhinopithecimicrobium faecis</name>
    <dbReference type="NCBI Taxonomy" id="2820698"/>
    <lineage>
        <taxon>Bacteria</taxon>
        <taxon>Pseudomonadati</taxon>
        <taxon>Bacteroidota</taxon>
        <taxon>Sphingobacteriia</taxon>
        <taxon>Sphingobacteriales</taxon>
        <taxon>Sphingobacteriaceae</taxon>
        <taxon>Rhinopithecimicrobium</taxon>
    </lineage>
</organism>
<protein>
    <submittedName>
        <fullName evidence="4">Glycosyltransferase family 8 protein</fullName>
    </submittedName>
</protein>
<evidence type="ECO:0000313" key="5">
    <source>
        <dbReference type="Proteomes" id="UP000679691"/>
    </source>
</evidence>
<accession>A0A8T4H736</accession>
<evidence type="ECO:0000313" key="4">
    <source>
        <dbReference type="EMBL" id="MBP3942153.1"/>
    </source>
</evidence>
<comment type="caution">
    <text evidence="4">The sequence shown here is derived from an EMBL/GenBank/DDBJ whole genome shotgun (WGS) entry which is preliminary data.</text>
</comment>
<keyword evidence="3" id="KW-0479">Metal-binding</keyword>
<dbReference type="GO" id="GO:0046872">
    <property type="term" value="F:metal ion binding"/>
    <property type="evidence" value="ECO:0007669"/>
    <property type="project" value="UniProtKB-KW"/>
</dbReference>
<evidence type="ECO:0000256" key="3">
    <source>
        <dbReference type="ARBA" id="ARBA00022723"/>
    </source>
</evidence>
<reference evidence="4" key="1">
    <citation type="submission" date="2021-03" db="EMBL/GenBank/DDBJ databases">
        <authorList>
            <person name="Lu T."/>
            <person name="Wang Q."/>
            <person name="Han X."/>
        </authorList>
    </citation>
    <scope>NUCLEOTIDE SEQUENCE</scope>
    <source>
        <strain evidence="4">WQ 2009</strain>
    </source>
</reference>
<dbReference type="GO" id="GO:0016757">
    <property type="term" value="F:glycosyltransferase activity"/>
    <property type="evidence" value="ECO:0007669"/>
    <property type="project" value="UniProtKB-KW"/>
</dbReference>
<dbReference type="InterPro" id="IPR050748">
    <property type="entry name" value="Glycosyltrans_8_dom-fam"/>
</dbReference>
<keyword evidence="2" id="KW-0808">Transferase</keyword>
<dbReference type="InterPro" id="IPR002495">
    <property type="entry name" value="Glyco_trans_8"/>
</dbReference>
<dbReference type="Pfam" id="PF01501">
    <property type="entry name" value="Glyco_transf_8"/>
    <property type="match status" value="1"/>
</dbReference>
<keyword evidence="1" id="KW-0328">Glycosyltransferase</keyword>
<proteinExistence type="predicted"/>
<gene>
    <name evidence="4" type="ORF">J5U18_01000</name>
</gene>
<dbReference type="CDD" id="cd04194">
    <property type="entry name" value="GT8_A4GalT_like"/>
    <property type="match status" value="1"/>
</dbReference>
<dbReference type="Gene3D" id="3.90.550.10">
    <property type="entry name" value="Spore Coat Polysaccharide Biosynthesis Protein SpsA, Chain A"/>
    <property type="match status" value="1"/>
</dbReference>
<dbReference type="InterPro" id="IPR029044">
    <property type="entry name" value="Nucleotide-diphossugar_trans"/>
</dbReference>
<dbReference type="SUPFAM" id="SSF53448">
    <property type="entry name" value="Nucleotide-diphospho-sugar transferases"/>
    <property type="match status" value="1"/>
</dbReference>
<keyword evidence="5" id="KW-1185">Reference proteome</keyword>
<dbReference type="EMBL" id="JAGKSB010000001">
    <property type="protein sequence ID" value="MBP3942153.1"/>
    <property type="molecule type" value="Genomic_DNA"/>
</dbReference>
<dbReference type="RefSeq" id="WP_353545634.1">
    <property type="nucleotide sequence ID" value="NZ_JAGKSB010000001.1"/>
</dbReference>
<evidence type="ECO:0000256" key="2">
    <source>
        <dbReference type="ARBA" id="ARBA00022679"/>
    </source>
</evidence>
<name>A0A8T4H736_9SPHI</name>
<dbReference type="PANTHER" id="PTHR13778">
    <property type="entry name" value="GLYCOSYLTRANSFERASE 8 DOMAIN-CONTAINING PROTEIN"/>
    <property type="match status" value="1"/>
</dbReference>
<evidence type="ECO:0000256" key="1">
    <source>
        <dbReference type="ARBA" id="ARBA00022676"/>
    </source>
</evidence>
<sequence length="306" mass="36308">MKVLPVVFCFDENMVIPAGVCISSLLENAKPTTFYDIFILVTDSSKTVIEESLKVLNEKYVNFSIKYRSITYNFDNAFEIRGITKAAYYRLLIPELVPEYDKIMYHDVDIIFREDLTEIFDATDLTNYYIGGVISTGFLHKHTYEERIKLGLDPNKYILSGNLIFNSGLLRKDKIVDIFKKEADTSKYKYQDQDIINIVCKGKIRHISPRYCCTYDMFRISAHNVPQEIFSEKEIFDAQKFGIVHYNGPKPWKSICPNFDIWWEYYRKSVFFDEKFYYDFFHNKVNELDHLPLLKRIKILLRYFIK</sequence>
<dbReference type="Proteomes" id="UP000679691">
    <property type="component" value="Unassembled WGS sequence"/>
</dbReference>